<dbReference type="GO" id="GO:0019843">
    <property type="term" value="F:rRNA binding"/>
    <property type="evidence" value="ECO:0007669"/>
    <property type="project" value="TreeGrafter"/>
</dbReference>
<keyword evidence="9" id="KW-1185">Reference proteome</keyword>
<dbReference type="VEuPathDB" id="VectorBase:GPPI038130"/>
<dbReference type="EMBL" id="JXJN01019030">
    <property type="status" value="NOT_ANNOTATED_CDS"/>
    <property type="molecule type" value="Genomic_DNA"/>
</dbReference>
<evidence type="ECO:0000256" key="6">
    <source>
        <dbReference type="SAM" id="Coils"/>
    </source>
</evidence>
<feature type="compositionally biased region" description="Acidic residues" evidence="7">
    <location>
        <begin position="120"/>
        <end position="133"/>
    </location>
</feature>
<reference evidence="8" key="2">
    <citation type="submission" date="2020-05" db="UniProtKB">
        <authorList>
            <consortium name="EnsemblMetazoa"/>
        </authorList>
    </citation>
    <scope>IDENTIFICATION</scope>
    <source>
        <strain evidence="8">IAEA</strain>
    </source>
</reference>
<reference evidence="9" key="1">
    <citation type="submission" date="2015-01" db="EMBL/GenBank/DDBJ databases">
        <authorList>
            <person name="Aksoy S."/>
            <person name="Warren W."/>
            <person name="Wilson R.K."/>
        </authorList>
    </citation>
    <scope>NUCLEOTIDE SEQUENCE [LARGE SCALE GENOMIC DNA]</scope>
    <source>
        <strain evidence="9">IAEA</strain>
    </source>
</reference>
<dbReference type="GO" id="GO:0005730">
    <property type="term" value="C:nucleolus"/>
    <property type="evidence" value="ECO:0007669"/>
    <property type="project" value="UniProtKB-SubCell"/>
</dbReference>
<organism evidence="8 9">
    <name type="scientific">Glossina palpalis gambiensis</name>
    <dbReference type="NCBI Taxonomy" id="67801"/>
    <lineage>
        <taxon>Eukaryota</taxon>
        <taxon>Metazoa</taxon>
        <taxon>Ecdysozoa</taxon>
        <taxon>Arthropoda</taxon>
        <taxon>Hexapoda</taxon>
        <taxon>Insecta</taxon>
        <taxon>Pterygota</taxon>
        <taxon>Neoptera</taxon>
        <taxon>Endopterygota</taxon>
        <taxon>Diptera</taxon>
        <taxon>Brachycera</taxon>
        <taxon>Muscomorpha</taxon>
        <taxon>Hippoboscoidea</taxon>
        <taxon>Glossinidae</taxon>
        <taxon>Glossina</taxon>
    </lineage>
</organism>
<comment type="similarity">
    <text evidence="2">Belongs to the RRP17 family.</text>
</comment>
<feature type="coiled-coil region" evidence="6">
    <location>
        <begin position="28"/>
        <end position="59"/>
    </location>
</feature>
<evidence type="ECO:0000256" key="2">
    <source>
        <dbReference type="ARBA" id="ARBA00007175"/>
    </source>
</evidence>
<dbReference type="InterPro" id="IPR019186">
    <property type="entry name" value="Nucleolar_protein_12"/>
</dbReference>
<sequence length="293" mass="34997">MARKKNIKKKLEIVFDPQKRKEFLIGFRKRKNERRKRAKEQIERCLKEERKRIRQEIKEGFTNLKKTFEPLRELTGEDKIIENDEYEDNDVQVKITELTTSDMAAQRHMLGENQGRDSEESAEEENSENDNDIDANVVPGMDYDINVKEKETEKTTKRESEDVPKKNVKMFNQNIDLKNKRDLDRLKKKNSLKQLKKSKAFKLKERLDKKINQKIARKERNNTLRSLPKHLRKKKKLESASYCKGRLSPRLVFFQDWNNGKVEKNGFMQLISNEDRNILSISKLDRNHKYCRL</sequence>
<proteinExistence type="inferred from homology"/>
<keyword evidence="4 6" id="KW-0175">Coiled coil</keyword>
<evidence type="ECO:0000313" key="8">
    <source>
        <dbReference type="EnsemblMetazoa" id="GPPI038130-PA"/>
    </source>
</evidence>
<dbReference type="Proteomes" id="UP000092460">
    <property type="component" value="Unassembled WGS sequence"/>
</dbReference>
<evidence type="ECO:0000256" key="5">
    <source>
        <dbReference type="ARBA" id="ARBA00023242"/>
    </source>
</evidence>
<dbReference type="EnsemblMetazoa" id="GPPI038130-RA">
    <property type="protein sequence ID" value="GPPI038130-PA"/>
    <property type="gene ID" value="GPPI038130"/>
</dbReference>
<dbReference type="PANTHER" id="PTHR14577:SF0">
    <property type="entry name" value="NUCLEOLAR PROTEIN 12"/>
    <property type="match status" value="1"/>
</dbReference>
<evidence type="ECO:0000256" key="1">
    <source>
        <dbReference type="ARBA" id="ARBA00004604"/>
    </source>
</evidence>
<evidence type="ECO:0000256" key="7">
    <source>
        <dbReference type="SAM" id="MobiDB-lite"/>
    </source>
</evidence>
<comment type="subcellular location">
    <subcellularLocation>
        <location evidence="1">Nucleus</location>
        <location evidence="1">Nucleolus</location>
    </subcellularLocation>
</comment>
<keyword evidence="5" id="KW-0539">Nucleus</keyword>
<dbReference type="PANTHER" id="PTHR14577">
    <property type="entry name" value="NUCLEOLAR PROTEIN 12"/>
    <property type="match status" value="1"/>
</dbReference>
<dbReference type="AlphaFoldDB" id="A0A1B0BRB5"/>
<protein>
    <recommendedName>
        <fullName evidence="3">Nucleolar protein 12</fullName>
    </recommendedName>
</protein>
<evidence type="ECO:0000313" key="9">
    <source>
        <dbReference type="Proteomes" id="UP000092460"/>
    </source>
</evidence>
<dbReference type="STRING" id="67801.A0A1B0BRB5"/>
<dbReference type="Pfam" id="PF09805">
    <property type="entry name" value="Nop25"/>
    <property type="match status" value="1"/>
</dbReference>
<accession>A0A1B0BRB5</accession>
<name>A0A1B0BRB5_9MUSC</name>
<feature type="region of interest" description="Disordered" evidence="7">
    <location>
        <begin position="112"/>
        <end position="138"/>
    </location>
</feature>
<evidence type="ECO:0000256" key="4">
    <source>
        <dbReference type="ARBA" id="ARBA00023054"/>
    </source>
</evidence>
<evidence type="ECO:0000256" key="3">
    <source>
        <dbReference type="ARBA" id="ARBA00015520"/>
    </source>
</evidence>